<keyword evidence="1" id="KW-0472">Membrane</keyword>
<evidence type="ECO:0000313" key="3">
    <source>
        <dbReference type="Proteomes" id="UP000233375"/>
    </source>
</evidence>
<feature type="transmembrane region" description="Helical" evidence="1">
    <location>
        <begin position="36"/>
        <end position="53"/>
    </location>
</feature>
<dbReference type="AlphaFoldDB" id="A0A2N0Z363"/>
<protein>
    <submittedName>
        <fullName evidence="2">Uncharacterized protein</fullName>
    </submittedName>
</protein>
<evidence type="ECO:0000256" key="1">
    <source>
        <dbReference type="SAM" id="Phobius"/>
    </source>
</evidence>
<dbReference type="EMBL" id="PISE01000017">
    <property type="protein sequence ID" value="PKG23955.1"/>
    <property type="molecule type" value="Genomic_DNA"/>
</dbReference>
<proteinExistence type="predicted"/>
<organism evidence="2 3">
    <name type="scientific">Niallia nealsonii</name>
    <dbReference type="NCBI Taxonomy" id="115979"/>
    <lineage>
        <taxon>Bacteria</taxon>
        <taxon>Bacillati</taxon>
        <taxon>Bacillota</taxon>
        <taxon>Bacilli</taxon>
        <taxon>Bacillales</taxon>
        <taxon>Bacillaceae</taxon>
        <taxon>Niallia</taxon>
    </lineage>
</organism>
<keyword evidence="1" id="KW-0812">Transmembrane</keyword>
<comment type="caution">
    <text evidence="2">The sequence shown here is derived from an EMBL/GenBank/DDBJ whole genome shotgun (WGS) entry which is preliminary data.</text>
</comment>
<keyword evidence="3" id="KW-1185">Reference proteome</keyword>
<feature type="transmembrane region" description="Helical" evidence="1">
    <location>
        <begin position="6"/>
        <end position="24"/>
    </location>
</feature>
<gene>
    <name evidence="2" type="ORF">CWS01_09305</name>
</gene>
<feature type="transmembrane region" description="Helical" evidence="1">
    <location>
        <begin position="59"/>
        <end position="80"/>
    </location>
</feature>
<dbReference type="Proteomes" id="UP000233375">
    <property type="component" value="Unassembled WGS sequence"/>
</dbReference>
<evidence type="ECO:0000313" key="2">
    <source>
        <dbReference type="EMBL" id="PKG23955.1"/>
    </source>
</evidence>
<accession>A0A2N0Z363</accession>
<sequence length="99" mass="11179">MDFPIIHTNFLDAVIAVPIVMLITQLIKIFFKIPKKYVPTIALILALCISIFISHRHSLVAGLFMGWFYGYAAIGSYASLKTTITSFLIKHKKIPHSEE</sequence>
<dbReference type="RefSeq" id="WP_101176918.1">
    <property type="nucleotide sequence ID" value="NZ_PISE01000017.1"/>
</dbReference>
<reference evidence="2 3" key="1">
    <citation type="journal article" date="2003" name="Int. J. Syst. Evol. Microbiol.">
        <title>Bacillus nealsonii sp. nov., isolated from a spacecraft-assembly facility, whose spores are gamma-radiation resistant.</title>
        <authorList>
            <person name="Venkateswaran K."/>
            <person name="Kempf M."/>
            <person name="Chen F."/>
            <person name="Satomi M."/>
            <person name="Nicholson W."/>
            <person name="Kern R."/>
        </authorList>
    </citation>
    <scope>NUCLEOTIDE SEQUENCE [LARGE SCALE GENOMIC DNA]</scope>
    <source>
        <strain evidence="2 3">FO-92</strain>
    </source>
</reference>
<name>A0A2N0Z363_9BACI</name>
<keyword evidence="1" id="KW-1133">Transmembrane helix</keyword>
<dbReference type="OrthoDB" id="2969583at2"/>